<dbReference type="Proteomes" id="UP000004810">
    <property type="component" value="Unassembled WGS sequence"/>
</dbReference>
<evidence type="ECO:0000313" key="1">
    <source>
        <dbReference type="EMBL" id="EJW83332.1"/>
    </source>
</evidence>
<gene>
    <name evidence="1" type="ORF">WUBG_05756</name>
</gene>
<evidence type="ECO:0000313" key="2">
    <source>
        <dbReference type="Proteomes" id="UP000004810"/>
    </source>
</evidence>
<organism evidence="1 2">
    <name type="scientific">Wuchereria bancrofti</name>
    <dbReference type="NCBI Taxonomy" id="6293"/>
    <lineage>
        <taxon>Eukaryota</taxon>
        <taxon>Metazoa</taxon>
        <taxon>Ecdysozoa</taxon>
        <taxon>Nematoda</taxon>
        <taxon>Chromadorea</taxon>
        <taxon>Rhabditida</taxon>
        <taxon>Spirurina</taxon>
        <taxon>Spiruromorpha</taxon>
        <taxon>Filarioidea</taxon>
        <taxon>Onchocercidae</taxon>
        <taxon>Wuchereria</taxon>
    </lineage>
</organism>
<comment type="caution">
    <text evidence="1">The sequence shown here is derived from an EMBL/GenBank/DDBJ whole genome shotgun (WGS) entry which is preliminary data.</text>
</comment>
<name>J9F1K6_WUCBA</name>
<reference evidence="2" key="1">
    <citation type="submission" date="2012-08" db="EMBL/GenBank/DDBJ databases">
        <title>The Genome Sequence of Wuchereria bancrofti.</title>
        <authorList>
            <person name="Nutman T.B."/>
            <person name="Fink D.L."/>
            <person name="Russ C."/>
            <person name="Young S."/>
            <person name="Zeng Q."/>
            <person name="Koehrsen M."/>
            <person name="Alvarado L."/>
            <person name="Berlin A."/>
            <person name="Chapman S.B."/>
            <person name="Chen Z."/>
            <person name="Freedman E."/>
            <person name="Gellesch M."/>
            <person name="Goldberg J."/>
            <person name="Griggs A."/>
            <person name="Gujja S."/>
            <person name="Heilman E.R."/>
            <person name="Heiman D."/>
            <person name="Hepburn T."/>
            <person name="Howarth C."/>
            <person name="Jen D."/>
            <person name="Larson L."/>
            <person name="Lewis B."/>
            <person name="Mehta T."/>
            <person name="Park D."/>
            <person name="Pearson M."/>
            <person name="Roberts A."/>
            <person name="Saif S."/>
            <person name="Shea T."/>
            <person name="Shenoy N."/>
            <person name="Sisk P."/>
            <person name="Stolte C."/>
            <person name="Sykes S."/>
            <person name="Walk T."/>
            <person name="White J."/>
            <person name="Yandava C."/>
            <person name="Haas B."/>
            <person name="Henn M.R."/>
            <person name="Nusbaum C."/>
            <person name="Birren B."/>
        </authorList>
    </citation>
    <scope>NUCLEOTIDE SEQUENCE [LARGE SCALE GENOMIC DNA]</scope>
    <source>
        <strain evidence="2">NA</strain>
    </source>
</reference>
<proteinExistence type="predicted"/>
<protein>
    <submittedName>
        <fullName evidence="1">Uncharacterized protein</fullName>
    </submittedName>
</protein>
<accession>J9F1K6</accession>
<dbReference type="AlphaFoldDB" id="J9F1K6"/>
<dbReference type="EMBL" id="ADBV01002277">
    <property type="protein sequence ID" value="EJW83332.1"/>
    <property type="molecule type" value="Genomic_DNA"/>
</dbReference>
<sequence length="109" mass="12557">MPQVVSSLSHLTRLLFSFALYHRHSTQRLFNALEMSVLPDLYSRTSVLPNASNNDQLSNYWEVRMPVIHDIHDRASPETSGNDPWIVVLNALREVAYNAYRTTARFIVL</sequence>